<protein>
    <submittedName>
        <fullName evidence="1">Uncharacterized protein</fullName>
    </submittedName>
</protein>
<dbReference type="OrthoDB" id="304916at2157"/>
<keyword evidence="2" id="KW-1185">Reference proteome</keyword>
<dbReference type="InterPro" id="IPR048925">
    <property type="entry name" value="RdfA"/>
</dbReference>
<sequence length="220" mass="24536">MSPDPGCKVDATIDRYGLESADPRHESLNAGLLARWRGTDGHSEVGYRTITEWFNKRLLKRVYDEQGRESIESQLDGDYQALTADDELVREETIERLSAVGIDGEQVHGDMVSWGTMKKHLTECLNGTKERATARTDWERNSIAVAQEVVIEKVDEALSSLATKGELDGVSSSSVEVQLHLHCDECPTRVPLTVAVERGYVCERHSDREGETTESTNEQS</sequence>
<dbReference type="AlphaFoldDB" id="A0A1I0QSK9"/>
<accession>A0A1I0QSK9</accession>
<evidence type="ECO:0000313" key="1">
    <source>
        <dbReference type="EMBL" id="SEW29899.1"/>
    </source>
</evidence>
<dbReference type="RefSeq" id="WP_049989095.1">
    <property type="nucleotide sequence ID" value="NZ_FOIS01000005.1"/>
</dbReference>
<dbReference type="EMBL" id="FOIS01000005">
    <property type="protein sequence ID" value="SEW29899.1"/>
    <property type="molecule type" value="Genomic_DNA"/>
</dbReference>
<name>A0A1I0QSK9_9EURY</name>
<dbReference type="Proteomes" id="UP000183275">
    <property type="component" value="Unassembled WGS sequence"/>
</dbReference>
<evidence type="ECO:0000313" key="2">
    <source>
        <dbReference type="Proteomes" id="UP000183275"/>
    </source>
</evidence>
<gene>
    <name evidence="1" type="ORF">SAMN05216285_3777</name>
</gene>
<dbReference type="STRING" id="1202768.SAMN05216285_3777"/>
<dbReference type="eggNOG" id="arCOG02804">
    <property type="taxonomic scope" value="Archaea"/>
</dbReference>
<organism evidence="1 2">
    <name type="scientific">Natrinema salifodinae</name>
    <dbReference type="NCBI Taxonomy" id="1202768"/>
    <lineage>
        <taxon>Archaea</taxon>
        <taxon>Methanobacteriati</taxon>
        <taxon>Methanobacteriota</taxon>
        <taxon>Stenosarchaea group</taxon>
        <taxon>Halobacteria</taxon>
        <taxon>Halobacteriales</taxon>
        <taxon>Natrialbaceae</taxon>
        <taxon>Natrinema</taxon>
    </lineage>
</organism>
<dbReference type="Pfam" id="PF21811">
    <property type="entry name" value="RdfA"/>
    <property type="match status" value="1"/>
</dbReference>
<proteinExistence type="predicted"/>
<reference evidence="2" key="1">
    <citation type="submission" date="2016-10" db="EMBL/GenBank/DDBJ databases">
        <authorList>
            <person name="Varghese N."/>
        </authorList>
    </citation>
    <scope>NUCLEOTIDE SEQUENCE [LARGE SCALE GENOMIC DNA]</scope>
    <source>
        <strain evidence="2">CGMCC 1.12284</strain>
    </source>
</reference>